<organism evidence="2 3">
    <name type="scientific">Fusarium oxysporum f. sp. cubense</name>
    <dbReference type="NCBI Taxonomy" id="61366"/>
    <lineage>
        <taxon>Eukaryota</taxon>
        <taxon>Fungi</taxon>
        <taxon>Dikarya</taxon>
        <taxon>Ascomycota</taxon>
        <taxon>Pezizomycotina</taxon>
        <taxon>Sordariomycetes</taxon>
        <taxon>Hypocreomycetidae</taxon>
        <taxon>Hypocreales</taxon>
        <taxon>Nectriaceae</taxon>
        <taxon>Fusarium</taxon>
        <taxon>Fusarium oxysporum species complex</taxon>
    </lineage>
</organism>
<sequence length="256" mass="28845">MAKSSSGSSSGSSFTFQHWSSSGSSPRSPYKGRLLDVTPLSYGGDYKEWVRQMKYNFDTKGTIALIEKDDGPGFAATKQEKAAWEAMVKDEKGDLLRCLDAEVCANVTLSPWIATSSVKQTWHAIRMEILGMSLEEAYSLLSDFNKLKDARYPSPQAFLDTIDDGWTHINRHFPSPQPDILKLIVALEGIKNLYGKSYANFWRGRTNTSHPTYQDLKDFIEREAQLEPSLFNATENSKDIKAKTGMFRNVIKSKTY</sequence>
<name>A0A5C6SUF7_FUSOC</name>
<feature type="region of interest" description="Disordered" evidence="1">
    <location>
        <begin position="1"/>
        <end position="28"/>
    </location>
</feature>
<evidence type="ECO:0000313" key="3">
    <source>
        <dbReference type="Proteomes" id="UP000321331"/>
    </source>
</evidence>
<dbReference type="AlphaFoldDB" id="A0A5C6SUF7"/>
<accession>A0A5C6SUF7</accession>
<evidence type="ECO:0000313" key="2">
    <source>
        <dbReference type="EMBL" id="TXC02222.1"/>
    </source>
</evidence>
<reference evidence="2 3" key="1">
    <citation type="submission" date="2019-07" db="EMBL/GenBank/DDBJ databases">
        <title>The First High-Quality Draft Genome Sequence of the Causal Agent of the Current Panama Disease Epidemic.</title>
        <authorList>
            <person name="Warmington R.J."/>
            <person name="Kay W."/>
            <person name="Jeffries A."/>
            <person name="Bebber D."/>
            <person name="Moore K."/>
            <person name="Studholme D.J."/>
        </authorList>
    </citation>
    <scope>NUCLEOTIDE SEQUENCE [LARGE SCALE GENOMIC DNA]</scope>
    <source>
        <strain evidence="2 3">TR4</strain>
    </source>
</reference>
<comment type="caution">
    <text evidence="2">The sequence shown here is derived from an EMBL/GenBank/DDBJ whole genome shotgun (WGS) entry which is preliminary data.</text>
</comment>
<proteinExistence type="predicted"/>
<protein>
    <submittedName>
        <fullName evidence="2">Uncharacterized protein</fullName>
    </submittedName>
</protein>
<gene>
    <name evidence="2" type="ORF">FocTR4_00015544</name>
</gene>
<dbReference type="EMBL" id="VMNF01000008">
    <property type="protein sequence ID" value="TXC02222.1"/>
    <property type="molecule type" value="Genomic_DNA"/>
</dbReference>
<evidence type="ECO:0000256" key="1">
    <source>
        <dbReference type="SAM" id="MobiDB-lite"/>
    </source>
</evidence>
<dbReference type="Proteomes" id="UP000321331">
    <property type="component" value="Unassembled WGS sequence"/>
</dbReference>